<dbReference type="Pfam" id="PF00534">
    <property type="entry name" value="Glycos_transf_1"/>
    <property type="match status" value="1"/>
</dbReference>
<evidence type="ECO:0000259" key="1">
    <source>
        <dbReference type="Pfam" id="PF00534"/>
    </source>
</evidence>
<gene>
    <name evidence="2" type="ORF">H8R27_01440</name>
</gene>
<dbReference type="Gene3D" id="3.40.50.2000">
    <property type="entry name" value="Glycogen Phosphorylase B"/>
    <property type="match status" value="2"/>
</dbReference>
<reference evidence="2 3" key="1">
    <citation type="submission" date="2020-08" db="EMBL/GenBank/DDBJ databases">
        <title>Description of novel Flavobacterium F-408 isolate.</title>
        <authorList>
            <person name="Saticioglu I.B."/>
            <person name="Duman M."/>
            <person name="Altun S."/>
        </authorList>
    </citation>
    <scope>NUCLEOTIDE SEQUENCE [LARGE SCALE GENOMIC DNA]</scope>
    <source>
        <strain evidence="2 3">F-408</strain>
    </source>
</reference>
<proteinExistence type="predicted"/>
<comment type="caution">
    <text evidence="2">The sequence shown here is derived from an EMBL/GenBank/DDBJ whole genome shotgun (WGS) entry which is preliminary data.</text>
</comment>
<sequence>MQKKNIAIICSWLDIPKGVGSFFVEQAELVKDNFHVHLVYFKPYKFGFSKRKKASFSIKTNTYFTENKIPVFEVNYPEIYFFRKFLFQKAIEKKAQKSFLKKIDKPINLCHAQSLFDAGFWCYKLNKNFNIPYIFTEHNQLNLKGLPRKKDKLLQKVIANASEKLVVSDDLIRQFASNGLFFDFNKLGNTFDEKCFSYSKKTEDYSFKIITVGAYTPIKNYENLLEALTIVDKNIFSEIQFTWIGCDCWGGDNEQIVSQLTKSLGLKNIKIDIIKLATKYEVANELKTSTVFISTSLCETFGVSVLEALACGVPVISTNSGGVLEMITPENGIICPIKNPEEIAENILKIYNKKLVFDTEKNSEDIKLKFGSTTFIKKISTIYTRNID</sequence>
<dbReference type="Proteomes" id="UP000605990">
    <property type="component" value="Unassembled WGS sequence"/>
</dbReference>
<dbReference type="PANTHER" id="PTHR12526">
    <property type="entry name" value="GLYCOSYLTRANSFERASE"/>
    <property type="match status" value="1"/>
</dbReference>
<dbReference type="InterPro" id="IPR001296">
    <property type="entry name" value="Glyco_trans_1"/>
</dbReference>
<evidence type="ECO:0000313" key="2">
    <source>
        <dbReference type="EMBL" id="MBC5833537.1"/>
    </source>
</evidence>
<protein>
    <submittedName>
        <fullName evidence="2">Glycosyltransferase</fullName>
    </submittedName>
</protein>
<dbReference type="SUPFAM" id="SSF53756">
    <property type="entry name" value="UDP-Glycosyltransferase/glycogen phosphorylase"/>
    <property type="match status" value="1"/>
</dbReference>
<dbReference type="EMBL" id="JACRUN010000001">
    <property type="protein sequence ID" value="MBC5833537.1"/>
    <property type="molecule type" value="Genomic_DNA"/>
</dbReference>
<accession>A0ABR7IVK5</accession>
<feature type="domain" description="Glycosyl transferase family 1" evidence="1">
    <location>
        <begin position="206"/>
        <end position="354"/>
    </location>
</feature>
<dbReference type="RefSeq" id="WP_166124786.1">
    <property type="nucleotide sequence ID" value="NZ_JAANOQ010000001.1"/>
</dbReference>
<name>A0ABR7IVK5_9FLAO</name>
<organism evidence="2 3">
    <name type="scientific">Flavobacterium bernardetii</name>
    <dbReference type="NCBI Taxonomy" id="2813823"/>
    <lineage>
        <taxon>Bacteria</taxon>
        <taxon>Pseudomonadati</taxon>
        <taxon>Bacteroidota</taxon>
        <taxon>Flavobacteriia</taxon>
        <taxon>Flavobacteriales</taxon>
        <taxon>Flavobacteriaceae</taxon>
        <taxon>Flavobacterium</taxon>
    </lineage>
</organism>
<keyword evidence="3" id="KW-1185">Reference proteome</keyword>
<evidence type="ECO:0000313" key="3">
    <source>
        <dbReference type="Proteomes" id="UP000605990"/>
    </source>
</evidence>